<dbReference type="Pfam" id="PF00581">
    <property type="entry name" value="Rhodanese"/>
    <property type="match status" value="1"/>
</dbReference>
<name>A0ABR1RDS8_9PEZI</name>
<sequence length="172" mass="18956">MMAGLAQAPWHAAYPAPKTTEPGALTKEDVAAMLQRGDEDFVLIDLRRNDYEGGTIRGSINLPAQSLHPTIPRLYKLFQKAGVKKAIWYCGEPNPTPPECLLLPQLWSSGGRGTRAAGWFQDYLDDQGDTQMVSVILKGGIKGWATAGDEFVKWMDGYDEAVWQALKEGKCN</sequence>
<evidence type="ECO:0000259" key="1">
    <source>
        <dbReference type="PROSITE" id="PS50206"/>
    </source>
</evidence>
<comment type="caution">
    <text evidence="2">The sequence shown here is derived from an EMBL/GenBank/DDBJ whole genome shotgun (WGS) entry which is preliminary data.</text>
</comment>
<proteinExistence type="predicted"/>
<evidence type="ECO:0000313" key="2">
    <source>
        <dbReference type="EMBL" id="KAK8008026.1"/>
    </source>
</evidence>
<organism evidence="2 3">
    <name type="scientific">Apiospora marii</name>
    <dbReference type="NCBI Taxonomy" id="335849"/>
    <lineage>
        <taxon>Eukaryota</taxon>
        <taxon>Fungi</taxon>
        <taxon>Dikarya</taxon>
        <taxon>Ascomycota</taxon>
        <taxon>Pezizomycotina</taxon>
        <taxon>Sordariomycetes</taxon>
        <taxon>Xylariomycetidae</taxon>
        <taxon>Amphisphaeriales</taxon>
        <taxon>Apiosporaceae</taxon>
        <taxon>Apiospora</taxon>
    </lineage>
</organism>
<reference evidence="2 3" key="1">
    <citation type="submission" date="2023-01" db="EMBL/GenBank/DDBJ databases">
        <title>Analysis of 21 Apiospora genomes using comparative genomics revels a genus with tremendous synthesis potential of carbohydrate active enzymes and secondary metabolites.</title>
        <authorList>
            <person name="Sorensen T."/>
        </authorList>
    </citation>
    <scope>NUCLEOTIDE SEQUENCE [LARGE SCALE GENOMIC DNA]</scope>
    <source>
        <strain evidence="2 3">CBS 20057</strain>
    </source>
</reference>
<feature type="domain" description="Rhodanese" evidence="1">
    <location>
        <begin position="37"/>
        <end position="153"/>
    </location>
</feature>
<evidence type="ECO:0000313" key="3">
    <source>
        <dbReference type="Proteomes" id="UP001396898"/>
    </source>
</evidence>
<keyword evidence="3" id="KW-1185">Reference proteome</keyword>
<dbReference type="EMBL" id="JAQQWI010000016">
    <property type="protein sequence ID" value="KAK8008026.1"/>
    <property type="molecule type" value="Genomic_DNA"/>
</dbReference>
<protein>
    <submittedName>
        <fullName evidence="2">Arsenate reductase (Arc2)</fullName>
    </submittedName>
</protein>
<dbReference type="SUPFAM" id="SSF52821">
    <property type="entry name" value="Rhodanese/Cell cycle control phosphatase"/>
    <property type="match status" value="1"/>
</dbReference>
<gene>
    <name evidence="2" type="ORF">PG991_010577</name>
</gene>
<dbReference type="Gene3D" id="3.40.250.10">
    <property type="entry name" value="Rhodanese-like domain"/>
    <property type="match status" value="1"/>
</dbReference>
<dbReference type="Proteomes" id="UP001396898">
    <property type="component" value="Unassembled WGS sequence"/>
</dbReference>
<accession>A0ABR1RDS8</accession>
<dbReference type="InterPro" id="IPR001763">
    <property type="entry name" value="Rhodanese-like_dom"/>
</dbReference>
<dbReference type="PROSITE" id="PS50206">
    <property type="entry name" value="RHODANESE_3"/>
    <property type="match status" value="1"/>
</dbReference>
<dbReference type="InterPro" id="IPR036873">
    <property type="entry name" value="Rhodanese-like_dom_sf"/>
</dbReference>